<dbReference type="SUPFAM" id="SSF110296">
    <property type="entry name" value="Oligoxyloglucan reducing end-specific cellobiohydrolase"/>
    <property type="match status" value="3"/>
</dbReference>
<gene>
    <name evidence="5" type="ORF">ABDJ40_06715</name>
</gene>
<evidence type="ECO:0000256" key="3">
    <source>
        <dbReference type="SAM" id="SignalP"/>
    </source>
</evidence>
<dbReference type="Pfam" id="PF18911">
    <property type="entry name" value="PKD_4"/>
    <property type="match status" value="1"/>
</dbReference>
<comment type="caution">
    <text evidence="5">The sequence shown here is derived from an EMBL/GenBank/DDBJ whole genome shotgun (WGS) entry which is preliminary data.</text>
</comment>
<dbReference type="InterPro" id="IPR028203">
    <property type="entry name" value="PSII_CF48-like_dom"/>
</dbReference>
<dbReference type="Pfam" id="PF14870">
    <property type="entry name" value="PSII_BNR"/>
    <property type="match status" value="2"/>
</dbReference>
<dbReference type="Gene3D" id="2.130.10.10">
    <property type="entry name" value="YVTN repeat-like/Quinoprotein amine dehydrogenase"/>
    <property type="match status" value="3"/>
</dbReference>
<dbReference type="Proteomes" id="UP001462640">
    <property type="component" value="Unassembled WGS sequence"/>
</dbReference>
<dbReference type="EMBL" id="JBDPZC010000002">
    <property type="protein sequence ID" value="MEO3712457.1"/>
    <property type="molecule type" value="Genomic_DNA"/>
</dbReference>
<dbReference type="PANTHER" id="PTHR47199:SF2">
    <property type="entry name" value="PHOTOSYSTEM II STABILITY_ASSEMBLY FACTOR HCF136, CHLOROPLASTIC"/>
    <property type="match status" value="1"/>
</dbReference>
<dbReference type="InterPro" id="IPR022409">
    <property type="entry name" value="PKD/Chitinase_dom"/>
</dbReference>
<dbReference type="InterPro" id="IPR000601">
    <property type="entry name" value="PKD_dom"/>
</dbReference>
<dbReference type="Gene3D" id="2.60.40.10">
    <property type="entry name" value="Immunoglobulins"/>
    <property type="match status" value="1"/>
</dbReference>
<dbReference type="SMART" id="SM00089">
    <property type="entry name" value="PKD"/>
    <property type="match status" value="1"/>
</dbReference>
<reference evidence="5 6" key="1">
    <citation type="submission" date="2024-05" db="EMBL/GenBank/DDBJ databases">
        <title>Roseateles sp. 2.12 16S ribosomal RNA gene Genome sequencing and assembly.</title>
        <authorList>
            <person name="Woo H."/>
        </authorList>
    </citation>
    <scope>NUCLEOTIDE SEQUENCE [LARGE SCALE GENOMIC DNA]</scope>
    <source>
        <strain evidence="5 6">2.12</strain>
    </source>
</reference>
<dbReference type="InterPro" id="IPR013783">
    <property type="entry name" value="Ig-like_fold"/>
</dbReference>
<keyword evidence="3" id="KW-0732">Signal</keyword>
<proteinExistence type="predicted"/>
<feature type="signal peptide" evidence="3">
    <location>
        <begin position="1"/>
        <end position="24"/>
    </location>
</feature>
<dbReference type="CDD" id="cd00146">
    <property type="entry name" value="PKD"/>
    <property type="match status" value="1"/>
</dbReference>
<keyword evidence="6" id="KW-1185">Reference proteome</keyword>
<feature type="domain" description="PKD" evidence="4">
    <location>
        <begin position="43"/>
        <end position="119"/>
    </location>
</feature>
<evidence type="ECO:0000259" key="4">
    <source>
        <dbReference type="PROSITE" id="PS50093"/>
    </source>
</evidence>
<evidence type="ECO:0000313" key="5">
    <source>
        <dbReference type="EMBL" id="MEO3712457.1"/>
    </source>
</evidence>
<evidence type="ECO:0000256" key="1">
    <source>
        <dbReference type="ARBA" id="ARBA00022531"/>
    </source>
</evidence>
<feature type="chain" id="PRO_5046749362" evidence="3">
    <location>
        <begin position="25"/>
        <end position="827"/>
    </location>
</feature>
<dbReference type="SUPFAM" id="SSF49299">
    <property type="entry name" value="PKD domain"/>
    <property type="match status" value="1"/>
</dbReference>
<name>A0ABV0GBM6_9BURK</name>
<keyword evidence="1" id="KW-0602">Photosynthesis</keyword>
<dbReference type="RefSeq" id="WP_347607877.1">
    <property type="nucleotide sequence ID" value="NZ_JBDPZC010000002.1"/>
</dbReference>
<keyword evidence="2" id="KW-0604">Photosystem II</keyword>
<dbReference type="CDD" id="cd15482">
    <property type="entry name" value="Sialidase_non-viral"/>
    <property type="match status" value="1"/>
</dbReference>
<evidence type="ECO:0000313" key="6">
    <source>
        <dbReference type="Proteomes" id="UP001462640"/>
    </source>
</evidence>
<dbReference type="InterPro" id="IPR035986">
    <property type="entry name" value="PKD_dom_sf"/>
</dbReference>
<dbReference type="InterPro" id="IPR015943">
    <property type="entry name" value="WD40/YVTN_repeat-like_dom_sf"/>
</dbReference>
<dbReference type="PROSITE" id="PS50093">
    <property type="entry name" value="PKD"/>
    <property type="match status" value="1"/>
</dbReference>
<protein>
    <submittedName>
        <fullName evidence="5">YCF48-related protein</fullName>
    </submittedName>
</protein>
<accession>A0ABV0GBM6</accession>
<organism evidence="5 6">
    <name type="scientific">Roseateles flavus</name>
    <dbReference type="NCBI Taxonomy" id="3149041"/>
    <lineage>
        <taxon>Bacteria</taxon>
        <taxon>Pseudomonadati</taxon>
        <taxon>Pseudomonadota</taxon>
        <taxon>Betaproteobacteria</taxon>
        <taxon>Burkholderiales</taxon>
        <taxon>Sphaerotilaceae</taxon>
        <taxon>Roseateles</taxon>
    </lineage>
</organism>
<dbReference type="PANTHER" id="PTHR47199">
    <property type="entry name" value="PHOTOSYSTEM II STABILITY/ASSEMBLY FACTOR HCF136, CHLOROPLASTIC"/>
    <property type="match status" value="1"/>
</dbReference>
<evidence type="ECO:0000256" key="2">
    <source>
        <dbReference type="ARBA" id="ARBA00023276"/>
    </source>
</evidence>
<sequence>MSVATSTLSRTPFAVAALASVVLAGCGGGGGGGDTSPVQPTPLPELSITAPASGDVAQAVPLGTSATIASGLKARWEFGDGSSSTELAPRHSYVKAGDYEIHLTITNEAGQTREYKTSIALSRPGIVKGLNCNKAEEKGWCWQQPSPTGNPSYGLAFADGKTGWRVGEEGEIFKTSDGGAGWSLQHKKSDLRLVAVRAVSSNEVWVFGEKWLQDENVLLHTSDGGRSWTQATAPGLFGISHLYFGRLSQDHYTISHVYPNGGLLVKIWNARWGTRPGFRYTADGGASWSTPDVLGDGIVTDKGTLLTHANGEIFRANPSQGTSRVVLNLKAAGGMAGGYDVHWSSSGGVIWAVQASTSTASDKPLPITYVSQDDGLTWRIQDALSTKGAPFGGVYADLVAAMDGGQRLLAIAFGHPVRSLDGGRTWIWDQSLPPSFALSSNCASTGDRLICSTYDGRSYGVTKDLGATWDLKSMPDAVRNYRDTAFERLEALPDGALVFVAGGMGPDFVLSADGRWTQVADRHRFHSPTVVSFASAQQGYLFGADGKFYGSQNGGQSWSLLDLPSVGIKPGRMDVANQVWSPASLAAWGKDRLGVVDGDGQLWLSPDKGQSWSVFNGTPAQRWGSLRAQDEQFLWVVPPLCGGLISDVRQCPSSLTSAVLLSDDAGAHWKAVQVPLKVPAAVYRSASGRLTIVGEEGRVQQSDDGGLRWIERATPSKSSLFGLHSVDGKQLWAVGVDGLMVSRDEGVTWTSSGLPGHFLDVRFADAQHGWVVGHDGQIHATRDGGTTWERQESGTKQDLYRLEVLDSRTVWAIGMWGAVLATGTGGL</sequence>